<dbReference type="PANTHER" id="PTHR21392">
    <property type="entry name" value="TRNA-URIDINE AMINOCARBOXYPROPYLTRANSFERASE 2"/>
    <property type="match status" value="1"/>
</dbReference>
<accession>A0ABU9TMV7</accession>
<evidence type="ECO:0000256" key="2">
    <source>
        <dbReference type="ARBA" id="ARBA00022679"/>
    </source>
</evidence>
<evidence type="ECO:0000256" key="1">
    <source>
        <dbReference type="ARBA" id="ARBA00012386"/>
    </source>
</evidence>
<reference evidence="6 7" key="1">
    <citation type="submission" date="2024-03" db="EMBL/GenBank/DDBJ databases">
        <title>Community enrichment and isolation of bacterial strains for fucoidan degradation.</title>
        <authorList>
            <person name="Sichert A."/>
        </authorList>
    </citation>
    <scope>NUCLEOTIDE SEQUENCE [LARGE SCALE GENOMIC DNA]</scope>
    <source>
        <strain evidence="6 7">AS76</strain>
    </source>
</reference>
<proteinExistence type="predicted"/>
<organism evidence="6 7">
    <name type="scientific">Neptuniibacter pectenicola</name>
    <dbReference type="NCBI Taxonomy" id="1806669"/>
    <lineage>
        <taxon>Bacteria</taxon>
        <taxon>Pseudomonadati</taxon>
        <taxon>Pseudomonadota</taxon>
        <taxon>Gammaproteobacteria</taxon>
        <taxon>Oceanospirillales</taxon>
        <taxon>Oceanospirillaceae</taxon>
        <taxon>Neptuniibacter</taxon>
    </lineage>
</organism>
<dbReference type="EMBL" id="JBBMRA010000001">
    <property type="protein sequence ID" value="MEM5535041.1"/>
    <property type="molecule type" value="Genomic_DNA"/>
</dbReference>
<dbReference type="Pfam" id="PF03942">
    <property type="entry name" value="DTW"/>
    <property type="match status" value="1"/>
</dbReference>
<dbReference type="EC" id="2.5.1.25" evidence="1"/>
<evidence type="ECO:0000313" key="6">
    <source>
        <dbReference type="EMBL" id="MEM5535041.1"/>
    </source>
</evidence>
<protein>
    <recommendedName>
        <fullName evidence="1">tRNA-uridine aminocarboxypropyltransferase</fullName>
        <ecNumber evidence="1">2.5.1.25</ecNumber>
    </recommendedName>
</protein>
<sequence>MSTDNCSGCGLTSNWCCCSLSTPTHSRVQIALLLHENEPARPTTTSKIILNTLSNTQVYLWKRNEPPMALIQQIADKNTDTWLLFPADRPDLKSRQQPIKQENTRKTLIIVPDGTWKEVRKIVRKSPWLDHLPLLAFDPQTPSKYDLRRNPDADHLCTAETVIELLKLCNEPHPAAQLTQAFDAFITHYKQSKRN</sequence>
<dbReference type="PANTHER" id="PTHR21392:SF1">
    <property type="entry name" value="TRNA-URIDINE AMINOCARBOXYPROPYLTRANSFERASE"/>
    <property type="match status" value="1"/>
</dbReference>
<keyword evidence="4" id="KW-0819">tRNA processing</keyword>
<comment type="caution">
    <text evidence="6">The sequence shown here is derived from an EMBL/GenBank/DDBJ whole genome shotgun (WGS) entry which is preliminary data.</text>
</comment>
<keyword evidence="2" id="KW-0808">Transferase</keyword>
<evidence type="ECO:0000256" key="3">
    <source>
        <dbReference type="ARBA" id="ARBA00022691"/>
    </source>
</evidence>
<dbReference type="SMART" id="SM01144">
    <property type="entry name" value="DTW"/>
    <property type="match status" value="1"/>
</dbReference>
<name>A0ABU9TMV7_9GAMM</name>
<evidence type="ECO:0000259" key="5">
    <source>
        <dbReference type="SMART" id="SM01144"/>
    </source>
</evidence>
<dbReference type="RefSeq" id="WP_342853481.1">
    <property type="nucleotide sequence ID" value="NZ_JBBMRA010000001.1"/>
</dbReference>
<feature type="domain" description="DTW" evidence="5">
    <location>
        <begin position="2"/>
        <end position="194"/>
    </location>
</feature>
<evidence type="ECO:0000256" key="4">
    <source>
        <dbReference type="ARBA" id="ARBA00022694"/>
    </source>
</evidence>
<dbReference type="InterPro" id="IPR005636">
    <property type="entry name" value="DTW"/>
</dbReference>
<keyword evidence="7" id="KW-1185">Reference proteome</keyword>
<dbReference type="InterPro" id="IPR039262">
    <property type="entry name" value="DTWD2/TAPT"/>
</dbReference>
<gene>
    <name evidence="6" type="ORF">WNY58_01430</name>
</gene>
<dbReference type="Proteomes" id="UP001449225">
    <property type="component" value="Unassembled WGS sequence"/>
</dbReference>
<keyword evidence="3" id="KW-0949">S-adenosyl-L-methionine</keyword>
<evidence type="ECO:0000313" key="7">
    <source>
        <dbReference type="Proteomes" id="UP001449225"/>
    </source>
</evidence>